<organism evidence="2 3">
    <name type="scientific">Phialocephala subalpina</name>
    <dbReference type="NCBI Taxonomy" id="576137"/>
    <lineage>
        <taxon>Eukaryota</taxon>
        <taxon>Fungi</taxon>
        <taxon>Dikarya</taxon>
        <taxon>Ascomycota</taxon>
        <taxon>Pezizomycotina</taxon>
        <taxon>Leotiomycetes</taxon>
        <taxon>Helotiales</taxon>
        <taxon>Mollisiaceae</taxon>
        <taxon>Phialocephala</taxon>
        <taxon>Phialocephala fortinii species complex</taxon>
    </lineage>
</organism>
<evidence type="ECO:0000256" key="1">
    <source>
        <dbReference type="SAM" id="MobiDB-lite"/>
    </source>
</evidence>
<evidence type="ECO:0000313" key="3">
    <source>
        <dbReference type="Proteomes" id="UP000184330"/>
    </source>
</evidence>
<sequence length="248" mass="27352">MAGRNSNNSKKSVPEKSRPESPSKPIIAATFTRDGRALFVQAVNIFLTGNIKVACEVALKGLRKEYSGKPPTEDDLLVEEFYKALGNQCLDVVTDKAKELLSKDLHPHARSSLESALNLLSALENGSYEDMNNNLNQGIQALKQERKETKITRQKPQVEQENKIPANGDQKGPKAKTTVSMRPEAQTISDRTRRGRKAAENRALAATQTPTTSSGEDAITTDGSEVTEELAKMKMNGGDKEKMKRKRR</sequence>
<reference evidence="2 3" key="1">
    <citation type="submission" date="2016-03" db="EMBL/GenBank/DDBJ databases">
        <authorList>
            <person name="Ploux O."/>
        </authorList>
    </citation>
    <scope>NUCLEOTIDE SEQUENCE [LARGE SCALE GENOMIC DNA]</scope>
    <source>
        <strain evidence="2 3">UAMH 11012</strain>
    </source>
</reference>
<proteinExistence type="predicted"/>
<gene>
    <name evidence="2" type="ORF">PAC_13609</name>
</gene>
<name>A0A1L7XFA7_9HELO</name>
<evidence type="ECO:0000313" key="2">
    <source>
        <dbReference type="EMBL" id="CZR63712.1"/>
    </source>
</evidence>
<feature type="compositionally biased region" description="Basic and acidic residues" evidence="1">
    <location>
        <begin position="229"/>
        <end position="242"/>
    </location>
</feature>
<dbReference type="Proteomes" id="UP000184330">
    <property type="component" value="Unassembled WGS sequence"/>
</dbReference>
<dbReference type="EMBL" id="FJOG01000024">
    <property type="protein sequence ID" value="CZR63712.1"/>
    <property type="molecule type" value="Genomic_DNA"/>
</dbReference>
<protein>
    <submittedName>
        <fullName evidence="2">Uncharacterized protein</fullName>
    </submittedName>
</protein>
<feature type="compositionally biased region" description="Basic and acidic residues" evidence="1">
    <location>
        <begin position="12"/>
        <end position="21"/>
    </location>
</feature>
<feature type="compositionally biased region" description="Basic and acidic residues" evidence="1">
    <location>
        <begin position="147"/>
        <end position="162"/>
    </location>
</feature>
<feature type="region of interest" description="Disordered" evidence="1">
    <location>
        <begin position="147"/>
        <end position="248"/>
    </location>
</feature>
<accession>A0A1L7XFA7</accession>
<dbReference type="AlphaFoldDB" id="A0A1L7XFA7"/>
<feature type="region of interest" description="Disordered" evidence="1">
    <location>
        <begin position="1"/>
        <end position="25"/>
    </location>
</feature>
<keyword evidence="3" id="KW-1185">Reference proteome</keyword>
<feature type="compositionally biased region" description="Polar residues" evidence="1">
    <location>
        <begin position="206"/>
        <end position="215"/>
    </location>
</feature>